<dbReference type="Gene3D" id="6.10.250.2040">
    <property type="match status" value="1"/>
</dbReference>
<feature type="domain" description="Trimeric autotransporter adhesin YadA-like stalk" evidence="15">
    <location>
        <begin position="517"/>
        <end position="539"/>
    </location>
</feature>
<dbReference type="GO" id="GO:0009279">
    <property type="term" value="C:cell outer membrane"/>
    <property type="evidence" value="ECO:0007669"/>
    <property type="project" value="UniProtKB-SubCell"/>
</dbReference>
<proteinExistence type="inferred from homology"/>
<evidence type="ECO:0000256" key="2">
    <source>
        <dbReference type="ARBA" id="ARBA00004442"/>
    </source>
</evidence>
<feature type="domain" description="Trimeric autotransporter adhesin YadA-like stalk" evidence="15">
    <location>
        <begin position="273"/>
        <end position="312"/>
    </location>
</feature>
<dbReference type="STRING" id="1777141.AWB80_01655"/>
<dbReference type="RefSeq" id="WP_087131123.1">
    <property type="nucleotide sequence ID" value="NZ_FCOE02000004.1"/>
</dbReference>
<organism evidence="16 17">
    <name type="scientific">Caballeronia pedi</name>
    <dbReference type="NCBI Taxonomy" id="1777141"/>
    <lineage>
        <taxon>Bacteria</taxon>
        <taxon>Pseudomonadati</taxon>
        <taxon>Pseudomonadota</taxon>
        <taxon>Betaproteobacteria</taxon>
        <taxon>Burkholderiales</taxon>
        <taxon>Burkholderiaceae</taxon>
        <taxon>Caballeronia</taxon>
    </lineage>
</organism>
<keyword evidence="8" id="KW-0653">Protein transport</keyword>
<dbReference type="InterPro" id="IPR045584">
    <property type="entry name" value="Pilin-like"/>
</dbReference>
<dbReference type="InterPro" id="IPR008635">
    <property type="entry name" value="Coiled_stalk_dom"/>
</dbReference>
<feature type="domain" description="Trimeric autotransporter adhesin YadA-like stalk" evidence="15">
    <location>
        <begin position="457"/>
        <end position="485"/>
    </location>
</feature>
<evidence type="ECO:0000256" key="5">
    <source>
        <dbReference type="ARBA" id="ARBA00022452"/>
    </source>
</evidence>
<feature type="domain" description="Trimeric autotransporter adhesin YadA-like head" evidence="14">
    <location>
        <begin position="339"/>
        <end position="365"/>
    </location>
</feature>
<name>A0A158A133_9BURK</name>
<feature type="domain" description="Trimeric autotransporter adhesin YadA-like C-terminal membrane anchor" evidence="13">
    <location>
        <begin position="581"/>
        <end position="638"/>
    </location>
</feature>
<keyword evidence="7 12" id="KW-0732">Signal</keyword>
<keyword evidence="9" id="KW-0472">Membrane</keyword>
<evidence type="ECO:0000313" key="17">
    <source>
        <dbReference type="Proteomes" id="UP000054911"/>
    </source>
</evidence>
<dbReference type="EMBL" id="FCOE02000004">
    <property type="protein sequence ID" value="SAK51522.1"/>
    <property type="molecule type" value="Genomic_DNA"/>
</dbReference>
<keyword evidence="5" id="KW-1134">Transmembrane beta strand</keyword>
<dbReference type="SUPFAM" id="SSF101967">
    <property type="entry name" value="Adhesin YadA, collagen-binding domain"/>
    <property type="match status" value="4"/>
</dbReference>
<keyword evidence="6" id="KW-0812">Transmembrane</keyword>
<feature type="signal peptide" evidence="12">
    <location>
        <begin position="1"/>
        <end position="25"/>
    </location>
</feature>
<keyword evidence="4" id="KW-0813">Transport</keyword>
<evidence type="ECO:0000313" key="16">
    <source>
        <dbReference type="EMBL" id="SAK51522.1"/>
    </source>
</evidence>
<reference evidence="16" key="1">
    <citation type="submission" date="2016-01" db="EMBL/GenBank/DDBJ databases">
        <authorList>
            <person name="Peeters C."/>
        </authorList>
    </citation>
    <scope>NUCLEOTIDE SEQUENCE [LARGE SCALE GENOMIC DNA]</scope>
    <source>
        <strain evidence="16">LMG 29323</strain>
    </source>
</reference>
<evidence type="ECO:0000256" key="10">
    <source>
        <dbReference type="ARBA" id="ARBA00023237"/>
    </source>
</evidence>
<dbReference type="Pfam" id="PF05662">
    <property type="entry name" value="YadA_stalk"/>
    <property type="match status" value="6"/>
</dbReference>
<evidence type="ECO:0000256" key="9">
    <source>
        <dbReference type="ARBA" id="ARBA00023136"/>
    </source>
</evidence>
<evidence type="ECO:0000256" key="1">
    <source>
        <dbReference type="ARBA" id="ARBA00004241"/>
    </source>
</evidence>
<protein>
    <submittedName>
        <fullName evidence="16">Hemagluttinin/autotransporter adhesin</fullName>
    </submittedName>
</protein>
<dbReference type="GO" id="GO:0009986">
    <property type="term" value="C:cell surface"/>
    <property type="evidence" value="ECO:0007669"/>
    <property type="project" value="UniProtKB-SubCell"/>
</dbReference>
<feature type="domain" description="Trimeric autotransporter adhesin YadA-like stalk" evidence="15">
    <location>
        <begin position="397"/>
        <end position="419"/>
    </location>
</feature>
<dbReference type="GO" id="GO:0015031">
    <property type="term" value="P:protein transport"/>
    <property type="evidence" value="ECO:0007669"/>
    <property type="project" value="UniProtKB-KW"/>
</dbReference>
<evidence type="ECO:0000256" key="3">
    <source>
        <dbReference type="ARBA" id="ARBA00005848"/>
    </source>
</evidence>
<keyword evidence="17" id="KW-1185">Reference proteome</keyword>
<evidence type="ECO:0000256" key="4">
    <source>
        <dbReference type="ARBA" id="ARBA00022448"/>
    </source>
</evidence>
<dbReference type="Proteomes" id="UP000054911">
    <property type="component" value="Unassembled WGS sequence"/>
</dbReference>
<feature type="domain" description="Trimeric autotransporter adhesin YadA-like stalk" evidence="15">
    <location>
        <begin position="158"/>
        <end position="198"/>
    </location>
</feature>
<dbReference type="SUPFAM" id="SSF54523">
    <property type="entry name" value="Pili subunits"/>
    <property type="match status" value="1"/>
</dbReference>
<dbReference type="AlphaFoldDB" id="A0A158A133"/>
<keyword evidence="10" id="KW-0998">Cell outer membrane</keyword>
<evidence type="ECO:0000259" key="14">
    <source>
        <dbReference type="Pfam" id="PF05658"/>
    </source>
</evidence>
<dbReference type="Gene3D" id="2.150.10.10">
    <property type="entry name" value="Serralysin-like metalloprotease, C-terminal"/>
    <property type="match status" value="4"/>
</dbReference>
<feature type="chain" id="PRO_5007619981" evidence="12">
    <location>
        <begin position="26"/>
        <end position="638"/>
    </location>
</feature>
<dbReference type="Gene3D" id="1.20.5.170">
    <property type="match status" value="2"/>
</dbReference>
<dbReference type="Gene3D" id="3.30.1300.30">
    <property type="entry name" value="GSPII I/J protein-like"/>
    <property type="match status" value="1"/>
</dbReference>
<dbReference type="Pfam" id="PF03895">
    <property type="entry name" value="YadA_anchor"/>
    <property type="match status" value="1"/>
</dbReference>
<comment type="caution">
    <text evidence="16">The sequence shown here is derived from an EMBL/GenBank/DDBJ whole genome shotgun (WGS) entry which is preliminary data.</text>
</comment>
<dbReference type="InterPro" id="IPR008640">
    <property type="entry name" value="Adhesin_Head_dom"/>
</dbReference>
<evidence type="ECO:0000256" key="8">
    <source>
        <dbReference type="ARBA" id="ARBA00022927"/>
    </source>
</evidence>
<evidence type="ECO:0000256" key="12">
    <source>
        <dbReference type="SAM" id="SignalP"/>
    </source>
</evidence>
<dbReference type="InterPro" id="IPR011049">
    <property type="entry name" value="Serralysin-like_metalloprot_C"/>
</dbReference>
<gene>
    <name evidence="16" type="ORF">AWB80_01655</name>
</gene>
<evidence type="ECO:0000259" key="15">
    <source>
        <dbReference type="Pfam" id="PF05662"/>
    </source>
</evidence>
<evidence type="ECO:0000256" key="11">
    <source>
        <dbReference type="SAM" id="MobiDB-lite"/>
    </source>
</evidence>
<comment type="subcellular location">
    <subcellularLocation>
        <location evidence="2">Cell outer membrane</location>
    </subcellularLocation>
    <subcellularLocation>
        <location evidence="1">Cell surface</location>
    </subcellularLocation>
</comment>
<comment type="similarity">
    <text evidence="3">Belongs to the autotransporter-2 (AT-2) (TC 1.B.40) family.</text>
</comment>
<evidence type="ECO:0000259" key="13">
    <source>
        <dbReference type="Pfam" id="PF03895"/>
    </source>
</evidence>
<feature type="region of interest" description="Disordered" evidence="11">
    <location>
        <begin position="130"/>
        <end position="149"/>
    </location>
</feature>
<accession>A0A158A133</accession>
<evidence type="ECO:0000256" key="7">
    <source>
        <dbReference type="ARBA" id="ARBA00022729"/>
    </source>
</evidence>
<evidence type="ECO:0000256" key="6">
    <source>
        <dbReference type="ARBA" id="ARBA00022692"/>
    </source>
</evidence>
<feature type="domain" description="Trimeric autotransporter adhesin YadA-like head" evidence="14">
    <location>
        <begin position="115"/>
        <end position="140"/>
    </location>
</feature>
<feature type="domain" description="Trimeric autotransporter adhesin YadA-like stalk" evidence="15">
    <location>
        <begin position="220"/>
        <end position="256"/>
    </location>
</feature>
<sequence length="638" mass="64362">MHISSISVRVVLFPLTVAAAGPAYAAPLLSSTASTLADEESQDVVYHKGATFGGSPIEKERAISIRTRTEWEGRSAESRFGVNWNPLSDEIHLGRGASVSGDSHAIAIGLNAKGNGSGSVALGENSTAHSAGSVALGSGSDADRAGTVSVGNRDRKRQVVNVAAGSAENDAVNVGQLKRLGASFDVNGNPTNSLIAYDDTSRTAITLGGPRANGPVRLGNVAAGREDMDAVSLKQLKDLGASIDADGRVGGGFVAYNDGSKGSITLKGAVGTRLTNLAPGAIESGSSDAVTGAQLHKTNETVKAVDGKVSDVRATVEAIGKREINRYFSANSVQPAALAIGPDALAIGGNARASGRNSIALGLRASASAENAVAIGANSVADRVSSVSVGNKGAERQITHVAAGTRDTDAVNVSQLREAGLIDKKGAALDAIVYDAGSSRSSVTLGGVGASSVVALTNVSAGRIAESSTDAVNGSQLFALSSRVDKLEKPSLHPAPMPDNSRSTPNGALDARNHVVANVATGVAESDAVNVGQLNAAMKAGIDTAYSHIDSEVARVRMEMEHDRKDASGGTASAIAIANLPQAYPGESMLSVAGGTFGGQSSVALGLSTATKRWSVKASVTGNTRGSYGGGAGAGYRF</sequence>
<dbReference type="Pfam" id="PF05658">
    <property type="entry name" value="YadA_head"/>
    <property type="match status" value="3"/>
</dbReference>
<dbReference type="InterPro" id="IPR005594">
    <property type="entry name" value="YadA_C"/>
</dbReference>
<feature type="domain" description="Trimeric autotransporter adhesin YadA-like head" evidence="14">
    <location>
        <begin position="367"/>
        <end position="391"/>
    </location>
</feature>